<dbReference type="PANTHER" id="PTHR47960">
    <property type="entry name" value="DEAD-BOX ATP-DEPENDENT RNA HELICASE 50"/>
    <property type="match status" value="1"/>
</dbReference>
<proteinExistence type="predicted"/>
<dbReference type="InterPro" id="IPR014001">
    <property type="entry name" value="Helicase_ATP-bd"/>
</dbReference>
<keyword evidence="2" id="KW-0378">Hydrolase</keyword>
<evidence type="ECO:0000256" key="1">
    <source>
        <dbReference type="ARBA" id="ARBA00022741"/>
    </source>
</evidence>
<dbReference type="EMBL" id="GECU01030558">
    <property type="protein sequence ID" value="JAS77148.1"/>
    <property type="molecule type" value="Transcribed_RNA"/>
</dbReference>
<name>A0A1B6HR44_9HEMI</name>
<keyword evidence="1" id="KW-0547">Nucleotide-binding</keyword>
<sequence>SATKFLSAKQTRTPMNVPNLAITPPTWLLSSLVGASTEEIVIGSPGKILGLLNSKVIDGSAIKVLILDEADELISQQSFSAQTIRLIKLLSNAQKIFFSATYSSFSQQSVKKLVPQCDTFFEKNQKADKIQLYYVEIDKSMKIDALKQLLGLLTVAQTIVFVSTRRMAD</sequence>
<dbReference type="PROSITE" id="PS00039">
    <property type="entry name" value="DEAD_ATP_HELICASE"/>
    <property type="match status" value="1"/>
</dbReference>
<dbReference type="SUPFAM" id="SSF52540">
    <property type="entry name" value="P-loop containing nucleoside triphosphate hydrolases"/>
    <property type="match status" value="1"/>
</dbReference>
<dbReference type="GO" id="GO:0005524">
    <property type="term" value="F:ATP binding"/>
    <property type="evidence" value="ECO:0007669"/>
    <property type="project" value="UniProtKB-KW"/>
</dbReference>
<evidence type="ECO:0000259" key="5">
    <source>
        <dbReference type="PROSITE" id="PS51192"/>
    </source>
</evidence>
<dbReference type="InterPro" id="IPR011545">
    <property type="entry name" value="DEAD/DEAH_box_helicase_dom"/>
</dbReference>
<keyword evidence="3" id="KW-0347">Helicase</keyword>
<keyword evidence="4" id="KW-0067">ATP-binding</keyword>
<dbReference type="GO" id="GO:0016787">
    <property type="term" value="F:hydrolase activity"/>
    <property type="evidence" value="ECO:0007669"/>
    <property type="project" value="UniProtKB-KW"/>
</dbReference>
<accession>A0A1B6HR44</accession>
<evidence type="ECO:0000256" key="2">
    <source>
        <dbReference type="ARBA" id="ARBA00022801"/>
    </source>
</evidence>
<evidence type="ECO:0000313" key="6">
    <source>
        <dbReference type="EMBL" id="JAS77148.1"/>
    </source>
</evidence>
<gene>
    <name evidence="6" type="ORF">g.4086</name>
</gene>
<dbReference type="GO" id="GO:0003676">
    <property type="term" value="F:nucleic acid binding"/>
    <property type="evidence" value="ECO:0007669"/>
    <property type="project" value="InterPro"/>
</dbReference>
<feature type="non-terminal residue" evidence="6">
    <location>
        <position position="169"/>
    </location>
</feature>
<feature type="domain" description="Helicase ATP-binding" evidence="5">
    <location>
        <begin position="40"/>
        <end position="120"/>
    </location>
</feature>
<organism evidence="6">
    <name type="scientific">Homalodisca liturata</name>
    <dbReference type="NCBI Taxonomy" id="320908"/>
    <lineage>
        <taxon>Eukaryota</taxon>
        <taxon>Metazoa</taxon>
        <taxon>Ecdysozoa</taxon>
        <taxon>Arthropoda</taxon>
        <taxon>Hexapoda</taxon>
        <taxon>Insecta</taxon>
        <taxon>Pterygota</taxon>
        <taxon>Neoptera</taxon>
        <taxon>Paraneoptera</taxon>
        <taxon>Hemiptera</taxon>
        <taxon>Auchenorrhyncha</taxon>
        <taxon>Membracoidea</taxon>
        <taxon>Cicadellidae</taxon>
        <taxon>Cicadellinae</taxon>
        <taxon>Proconiini</taxon>
        <taxon>Homalodisca</taxon>
    </lineage>
</organism>
<dbReference type="GO" id="GO:0004386">
    <property type="term" value="F:helicase activity"/>
    <property type="evidence" value="ECO:0007669"/>
    <property type="project" value="UniProtKB-KW"/>
</dbReference>
<evidence type="ECO:0000256" key="4">
    <source>
        <dbReference type="ARBA" id="ARBA00022840"/>
    </source>
</evidence>
<dbReference type="InterPro" id="IPR000629">
    <property type="entry name" value="RNA-helicase_DEAD-box_CS"/>
</dbReference>
<feature type="non-terminal residue" evidence="6">
    <location>
        <position position="1"/>
    </location>
</feature>
<evidence type="ECO:0000256" key="3">
    <source>
        <dbReference type="ARBA" id="ARBA00022806"/>
    </source>
</evidence>
<dbReference type="PROSITE" id="PS51192">
    <property type="entry name" value="HELICASE_ATP_BIND_1"/>
    <property type="match status" value="1"/>
</dbReference>
<dbReference type="AlphaFoldDB" id="A0A1B6HR44"/>
<dbReference type="InterPro" id="IPR027417">
    <property type="entry name" value="P-loop_NTPase"/>
</dbReference>
<dbReference type="Pfam" id="PF00270">
    <property type="entry name" value="DEAD"/>
    <property type="match status" value="1"/>
</dbReference>
<protein>
    <recommendedName>
        <fullName evidence="5">Helicase ATP-binding domain-containing protein</fullName>
    </recommendedName>
</protein>
<reference evidence="6" key="1">
    <citation type="submission" date="2015-11" db="EMBL/GenBank/DDBJ databases">
        <title>De novo transcriptome assembly of four potential Pierce s Disease insect vectors from Arizona vineyards.</title>
        <authorList>
            <person name="Tassone E.E."/>
        </authorList>
    </citation>
    <scope>NUCLEOTIDE SEQUENCE</scope>
</reference>
<dbReference type="Gene3D" id="3.40.50.300">
    <property type="entry name" value="P-loop containing nucleotide triphosphate hydrolases"/>
    <property type="match status" value="1"/>
</dbReference>